<dbReference type="Pfam" id="PF01245">
    <property type="entry name" value="Ribosomal_L19"/>
    <property type="match status" value="1"/>
</dbReference>
<evidence type="ECO:0000313" key="6">
    <source>
        <dbReference type="Proteomes" id="UP000176300"/>
    </source>
</evidence>
<dbReference type="PANTHER" id="PTHR15680:SF9">
    <property type="entry name" value="LARGE RIBOSOMAL SUBUNIT PROTEIN BL19M"/>
    <property type="match status" value="1"/>
</dbReference>
<keyword evidence="3 4" id="KW-0687">Ribonucleoprotein</keyword>
<name>A0A1F6NDT9_9BACT</name>
<dbReference type="Proteomes" id="UP000176300">
    <property type="component" value="Unassembled WGS sequence"/>
</dbReference>
<dbReference type="AlphaFoldDB" id="A0A1F6NDT9"/>
<dbReference type="STRING" id="1798697.A2373_03465"/>
<gene>
    <name evidence="5" type="ORF">A2373_03465</name>
</gene>
<evidence type="ECO:0000256" key="3">
    <source>
        <dbReference type="ARBA" id="ARBA00023274"/>
    </source>
</evidence>
<comment type="function">
    <text evidence="4">This protein is located at the 30S-50S ribosomal subunit interface and may play a role in the structure and function of the aminoacyl-tRNA binding site.</text>
</comment>
<dbReference type="PANTHER" id="PTHR15680">
    <property type="entry name" value="RIBOSOMAL PROTEIN L19"/>
    <property type="match status" value="1"/>
</dbReference>
<evidence type="ECO:0000313" key="5">
    <source>
        <dbReference type="EMBL" id="OGH82065.1"/>
    </source>
</evidence>
<dbReference type="GO" id="GO:0006412">
    <property type="term" value="P:translation"/>
    <property type="evidence" value="ECO:0007669"/>
    <property type="project" value="InterPro"/>
</dbReference>
<comment type="caution">
    <text evidence="5">The sequence shown here is derived from an EMBL/GenBank/DDBJ whole genome shotgun (WGS) entry which is preliminary data.</text>
</comment>
<protein>
    <recommendedName>
        <fullName evidence="4">50S ribosomal protein L19</fullName>
    </recommendedName>
</protein>
<dbReference type="InterPro" id="IPR001857">
    <property type="entry name" value="Ribosomal_bL19"/>
</dbReference>
<proteinExistence type="inferred from homology"/>
<organism evidence="5 6">
    <name type="scientific">Candidatus Magasanikbacteria bacterium RIFOXYB1_FULL_40_15</name>
    <dbReference type="NCBI Taxonomy" id="1798697"/>
    <lineage>
        <taxon>Bacteria</taxon>
        <taxon>Candidatus Magasanikiibacteriota</taxon>
    </lineage>
</organism>
<dbReference type="GO" id="GO:0003735">
    <property type="term" value="F:structural constituent of ribosome"/>
    <property type="evidence" value="ECO:0007669"/>
    <property type="project" value="InterPro"/>
</dbReference>
<sequence>MSEDIRLSLKPGMIVKVHQVVRELNAKGEEKERIQIFEGIVLAVKHGKEKGATVTVRKDAKGYGVEKIFPLYSPVVEKIELVRAMKVRQARPYYLRDFKRKLEDVEGKEVKMTVEEEK</sequence>
<evidence type="ECO:0000256" key="1">
    <source>
        <dbReference type="ARBA" id="ARBA00005781"/>
    </source>
</evidence>
<dbReference type="EMBL" id="MFQS01000051">
    <property type="protein sequence ID" value="OGH82065.1"/>
    <property type="molecule type" value="Genomic_DNA"/>
</dbReference>
<accession>A0A1F6NDT9</accession>
<dbReference type="SUPFAM" id="SSF50104">
    <property type="entry name" value="Translation proteins SH3-like domain"/>
    <property type="match status" value="1"/>
</dbReference>
<dbReference type="InterPro" id="IPR008991">
    <property type="entry name" value="Translation_prot_SH3-like_sf"/>
</dbReference>
<dbReference type="Gene3D" id="2.30.30.790">
    <property type="match status" value="1"/>
</dbReference>
<dbReference type="InterPro" id="IPR038657">
    <property type="entry name" value="Ribosomal_bL19_sf"/>
</dbReference>
<dbReference type="PRINTS" id="PR00061">
    <property type="entry name" value="RIBOSOMALL19"/>
</dbReference>
<dbReference type="GO" id="GO:0022625">
    <property type="term" value="C:cytosolic large ribosomal subunit"/>
    <property type="evidence" value="ECO:0007669"/>
    <property type="project" value="TreeGrafter"/>
</dbReference>
<comment type="similarity">
    <text evidence="1 4">Belongs to the bacterial ribosomal protein bL19 family.</text>
</comment>
<keyword evidence="2" id="KW-0689">Ribosomal protein</keyword>
<evidence type="ECO:0000256" key="4">
    <source>
        <dbReference type="RuleBase" id="RU000559"/>
    </source>
</evidence>
<reference evidence="5 6" key="1">
    <citation type="journal article" date="2016" name="Nat. Commun.">
        <title>Thousands of microbial genomes shed light on interconnected biogeochemical processes in an aquifer system.</title>
        <authorList>
            <person name="Anantharaman K."/>
            <person name="Brown C.T."/>
            <person name="Hug L.A."/>
            <person name="Sharon I."/>
            <person name="Castelle C.J."/>
            <person name="Probst A.J."/>
            <person name="Thomas B.C."/>
            <person name="Singh A."/>
            <person name="Wilkins M.J."/>
            <person name="Karaoz U."/>
            <person name="Brodie E.L."/>
            <person name="Williams K.H."/>
            <person name="Hubbard S.S."/>
            <person name="Banfield J.F."/>
        </authorList>
    </citation>
    <scope>NUCLEOTIDE SEQUENCE [LARGE SCALE GENOMIC DNA]</scope>
</reference>
<evidence type="ECO:0000256" key="2">
    <source>
        <dbReference type="ARBA" id="ARBA00022980"/>
    </source>
</evidence>